<evidence type="ECO:0000256" key="3">
    <source>
        <dbReference type="ARBA" id="ARBA00022679"/>
    </source>
</evidence>
<feature type="binding site" evidence="6">
    <location>
        <position position="201"/>
    </location>
    <ligand>
        <name>UTP</name>
        <dbReference type="ChEBI" id="CHEBI:46398"/>
    </ligand>
</feature>
<organism evidence="7 8">
    <name type="scientific">Carpediemonas membranifera</name>
    <dbReference type="NCBI Taxonomy" id="201153"/>
    <lineage>
        <taxon>Eukaryota</taxon>
        <taxon>Metamonada</taxon>
        <taxon>Carpediemonas-like organisms</taxon>
        <taxon>Carpediemonas</taxon>
    </lineage>
</organism>
<accession>A0A8J6E3E4</accession>
<comment type="similarity">
    <text evidence="1">Belongs to the UDPGP type 1 family.</text>
</comment>
<dbReference type="Pfam" id="PF01704">
    <property type="entry name" value="UDPGP"/>
    <property type="match status" value="1"/>
</dbReference>
<dbReference type="EMBL" id="JAHDYR010000011">
    <property type="protein sequence ID" value="KAG9395501.1"/>
    <property type="molecule type" value="Genomic_DNA"/>
</dbReference>
<evidence type="ECO:0000256" key="4">
    <source>
        <dbReference type="ARBA" id="ARBA00022695"/>
    </source>
</evidence>
<protein>
    <recommendedName>
        <fullName evidence="2">UTP--glucose-1-phosphate uridylyltransferase</fullName>
        <ecNumber evidence="2">2.7.7.9</ecNumber>
    </recommendedName>
</protein>
<dbReference type="FunFam" id="3.90.550.10:FF:000002">
    <property type="entry name" value="UTP--glucose-1-phosphate uridylyltransferase"/>
    <property type="match status" value="1"/>
</dbReference>
<name>A0A8J6E3E4_9EUKA</name>
<dbReference type="Gene3D" id="3.90.550.10">
    <property type="entry name" value="Spore Coat Polysaccharide Biosynthesis Protein SpsA, Chain A"/>
    <property type="match status" value="1"/>
</dbReference>
<keyword evidence="4 7" id="KW-0548">Nucleotidyltransferase</keyword>
<dbReference type="GO" id="GO:0006011">
    <property type="term" value="P:UDP-alpha-D-glucose metabolic process"/>
    <property type="evidence" value="ECO:0007669"/>
    <property type="project" value="InterPro"/>
</dbReference>
<gene>
    <name evidence="7" type="ORF">J8273_3077</name>
</gene>
<feature type="binding site" evidence="6">
    <location>
        <position position="171"/>
    </location>
    <ligand>
        <name>UTP</name>
        <dbReference type="ChEBI" id="CHEBI:46398"/>
    </ligand>
</feature>
<evidence type="ECO:0000313" key="8">
    <source>
        <dbReference type="Proteomes" id="UP000717585"/>
    </source>
</evidence>
<dbReference type="InterPro" id="IPR029044">
    <property type="entry name" value="Nucleotide-diphossugar_trans"/>
</dbReference>
<dbReference type="FunFam" id="2.160.10.10:FF:000001">
    <property type="entry name" value="UTP--glucose-1-phosphate uridylyltransferase"/>
    <property type="match status" value="1"/>
</dbReference>
<feature type="binding site" evidence="5">
    <location>
        <position position="172"/>
    </location>
    <ligand>
        <name>substrate</name>
    </ligand>
</feature>
<dbReference type="InterPro" id="IPR002618">
    <property type="entry name" value="UDPGP_fam"/>
</dbReference>
<proteinExistence type="inferred from homology"/>
<evidence type="ECO:0000313" key="7">
    <source>
        <dbReference type="EMBL" id="KAG9395501.1"/>
    </source>
</evidence>
<sequence length="445" mass="49125">MNEQQRKDFEYLVSRYQSTKGTKIDWNRVIPLSNEDDELCMYSELTEPSLEETKTLLDQLVVLKLNGGLGTSMGCTAPKSTIEVRDDRSFLDLIVQQLQSLNKRYSVDIPLVLMNSFSTKPFVDADLPKYASTGVTIHTFLQNQFPRLSAATERPMTELTEDDKEYWYPPGHGDVLTSFIRSGLPEGALKGKKYVFISNADNLGGTVDPILLKHFSAIDAEFLSEQTDKTLADVKGGTLIKYDGKVKLLETAQVPAEHMDDFCSINMFKIFNTNNIWIKIPALARAVESGLDLDIIVNRKTVPTPSGDVPVIQLETAVGAGISCFKGAGVNVPRSRFLPVKTTNDLLLLQSDIFDEEDGLVRLIPTLSAQPSVKLGPEFKLVRQFDSRFRGIPSIKQLKSLEIEGDVVVGKDVTLVGDVVLKGGEKPLVIPDGATISDRVVDGEL</sequence>
<keyword evidence="8" id="KW-1185">Reference proteome</keyword>
<dbReference type="SUPFAM" id="SSF53448">
    <property type="entry name" value="Nucleotide-diphospho-sugar transferases"/>
    <property type="match status" value="1"/>
</dbReference>
<dbReference type="PANTHER" id="PTHR43511">
    <property type="match status" value="1"/>
</dbReference>
<dbReference type="Gene3D" id="2.160.10.10">
    <property type="entry name" value="Hexapeptide repeat proteins"/>
    <property type="match status" value="1"/>
</dbReference>
<keyword evidence="3" id="KW-0808">Transferase</keyword>
<dbReference type="PIRSF" id="PIRSF000806">
    <property type="entry name" value="UDPGP"/>
    <property type="match status" value="1"/>
</dbReference>
<evidence type="ECO:0000256" key="6">
    <source>
        <dbReference type="PIRSR" id="PIRSR000806-2"/>
    </source>
</evidence>
<dbReference type="InterPro" id="IPR016267">
    <property type="entry name" value="UDPGP_trans"/>
</dbReference>
<dbReference type="OrthoDB" id="932129at2759"/>
<evidence type="ECO:0000256" key="1">
    <source>
        <dbReference type="ARBA" id="ARBA00010401"/>
    </source>
</evidence>
<feature type="binding site" evidence="6">
    <location>
        <position position="142"/>
    </location>
    <ligand>
        <name>UTP</name>
        <dbReference type="ChEBI" id="CHEBI:46398"/>
    </ligand>
</feature>
<dbReference type="Proteomes" id="UP000717585">
    <property type="component" value="Unassembled WGS sequence"/>
</dbReference>
<evidence type="ECO:0000256" key="2">
    <source>
        <dbReference type="ARBA" id="ARBA00012415"/>
    </source>
</evidence>
<feature type="binding site" evidence="6">
    <location>
        <position position="341"/>
    </location>
    <ligand>
        <name>UTP</name>
        <dbReference type="ChEBI" id="CHEBI:46398"/>
    </ligand>
</feature>
<dbReference type="AlphaFoldDB" id="A0A8J6E3E4"/>
<evidence type="ECO:0000256" key="5">
    <source>
        <dbReference type="PIRSR" id="PIRSR000806-1"/>
    </source>
</evidence>
<feature type="binding site" evidence="6">
    <location>
        <position position="79"/>
    </location>
    <ligand>
        <name>UTP</name>
        <dbReference type="ChEBI" id="CHEBI:46398"/>
    </ligand>
</feature>
<reference evidence="7" key="1">
    <citation type="submission" date="2021-05" db="EMBL/GenBank/DDBJ databases">
        <title>A free-living protist that lacks canonical eukaryotic 1 DNA replication and segregation systems.</title>
        <authorList>
            <person name="Salas-Leiva D.E."/>
            <person name="Tromer E.C."/>
            <person name="Curtis B.A."/>
            <person name="Jerlstrom-Hultqvist J."/>
            <person name="Kolisko M."/>
            <person name="Yi Z."/>
            <person name="Salas-Leiva J.S."/>
            <person name="Gallot-Lavallee L."/>
            <person name="Kops G.J.P.L."/>
            <person name="Archibald J.M."/>
            <person name="Simpson A.G.B."/>
            <person name="Roger A.J."/>
        </authorList>
    </citation>
    <scope>NUCLEOTIDE SEQUENCE</scope>
    <source>
        <strain evidence="7">BICM</strain>
    </source>
</reference>
<dbReference type="EC" id="2.7.7.9" evidence="2"/>
<dbReference type="CDD" id="cd00897">
    <property type="entry name" value="UGPase_euk"/>
    <property type="match status" value="1"/>
</dbReference>
<comment type="caution">
    <text evidence="7">The sequence shown here is derived from an EMBL/GenBank/DDBJ whole genome shotgun (WGS) entry which is preliminary data.</text>
</comment>
<dbReference type="GO" id="GO:0003983">
    <property type="term" value="F:UTP:glucose-1-phosphate uridylyltransferase activity"/>
    <property type="evidence" value="ECO:0007669"/>
    <property type="project" value="UniProtKB-EC"/>
</dbReference>